<dbReference type="AlphaFoldDB" id="A0A6J4UNB9"/>
<evidence type="ECO:0000256" key="1">
    <source>
        <dbReference type="ARBA" id="ARBA00001946"/>
    </source>
</evidence>
<evidence type="ECO:0000256" key="7">
    <source>
        <dbReference type="ARBA" id="ARBA00022842"/>
    </source>
</evidence>
<dbReference type="FunFam" id="3.40.50.261:FF:000001">
    <property type="entry name" value="Succinate--CoA ligase [ADP-forming] subunit beta"/>
    <property type="match status" value="1"/>
</dbReference>
<dbReference type="GO" id="GO:0005524">
    <property type="term" value="F:ATP binding"/>
    <property type="evidence" value="ECO:0007669"/>
    <property type="project" value="UniProtKB-UniRule"/>
</dbReference>
<keyword evidence="4 10" id="KW-0436">Ligase</keyword>
<proteinExistence type="inferred from homology"/>
<dbReference type="InterPro" id="IPR016102">
    <property type="entry name" value="Succinyl-CoA_synth-like"/>
</dbReference>
<dbReference type="GO" id="GO:0042709">
    <property type="term" value="C:succinate-CoA ligase complex"/>
    <property type="evidence" value="ECO:0007669"/>
    <property type="project" value="TreeGrafter"/>
</dbReference>
<dbReference type="Gene3D" id="3.30.1490.20">
    <property type="entry name" value="ATP-grasp fold, A domain"/>
    <property type="match status" value="1"/>
</dbReference>
<evidence type="ECO:0000256" key="5">
    <source>
        <dbReference type="ARBA" id="ARBA00022723"/>
    </source>
</evidence>
<dbReference type="EC" id="6.2.1.5" evidence="10"/>
<sequence length="371" mass="38506">AAELLAARGVPVNAGRVATDPAEAAAIAAEMGDTVAIKAQVHSGGRGKAGGIKLARSPKEASAAAEAILGLDIRGHTVGKVLVVPGVSIAQEFYLGVVLDRPRRRNVLMASAEGGVDIEEVARENPDRIVREPADPLLGLRAYQAREVGFKLGLPADKIPGFAAIAQRLHDAYVATDATLVEINPLILTEEGGWLALDSKMSFDDNALFRHPELESLRDEDEENATELEARRAGISFVKLDGDIGCIVNGAGLAMATMDAVKLHGGDPANFLDVGGGASADQVAKAFGLVTADPNVRAILINIFGGITRGDVVAQGITEALGRVRVQAPIVVRLAGTNAEEGRRLLAEAGMTAVDTMDEAAAQVVKAAQAA</sequence>
<evidence type="ECO:0000256" key="2">
    <source>
        <dbReference type="ARBA" id="ARBA00009182"/>
    </source>
</evidence>
<dbReference type="SUPFAM" id="SSF56059">
    <property type="entry name" value="Glutathione synthetase ATP-binding domain-like"/>
    <property type="match status" value="1"/>
</dbReference>
<name>A0A6J4UNB9_9BACT</name>
<evidence type="ECO:0000256" key="3">
    <source>
        <dbReference type="ARBA" id="ARBA00022532"/>
    </source>
</evidence>
<reference evidence="10" key="1">
    <citation type="submission" date="2020-02" db="EMBL/GenBank/DDBJ databases">
        <authorList>
            <person name="Meier V. D."/>
        </authorList>
    </citation>
    <scope>NUCLEOTIDE SEQUENCE</scope>
    <source>
        <strain evidence="10">AVDCRST_MAG19</strain>
    </source>
</reference>
<feature type="non-terminal residue" evidence="10">
    <location>
        <position position="1"/>
    </location>
</feature>
<dbReference type="Pfam" id="PF00549">
    <property type="entry name" value="Ligase_CoA"/>
    <property type="match status" value="1"/>
</dbReference>
<feature type="domain" description="ATP-grasp" evidence="9">
    <location>
        <begin position="2"/>
        <end position="212"/>
    </location>
</feature>
<dbReference type="GO" id="GO:0005829">
    <property type="term" value="C:cytosol"/>
    <property type="evidence" value="ECO:0007669"/>
    <property type="project" value="TreeGrafter"/>
</dbReference>
<dbReference type="InterPro" id="IPR005809">
    <property type="entry name" value="Succ_CoA_ligase-like_bsu"/>
</dbReference>
<dbReference type="InterPro" id="IPR011761">
    <property type="entry name" value="ATP-grasp"/>
</dbReference>
<dbReference type="FunFam" id="3.30.470.20:FF:000002">
    <property type="entry name" value="Succinate--CoA ligase [ADP-forming] subunit beta"/>
    <property type="match status" value="1"/>
</dbReference>
<evidence type="ECO:0000313" key="10">
    <source>
        <dbReference type="EMBL" id="CAA9553902.1"/>
    </source>
</evidence>
<dbReference type="HAMAP" id="MF_00558">
    <property type="entry name" value="Succ_CoA_beta"/>
    <property type="match status" value="1"/>
</dbReference>
<dbReference type="NCBIfam" id="NF001913">
    <property type="entry name" value="PRK00696.1"/>
    <property type="match status" value="1"/>
</dbReference>
<comment type="cofactor">
    <cofactor evidence="1">
        <name>Mg(2+)</name>
        <dbReference type="ChEBI" id="CHEBI:18420"/>
    </cofactor>
</comment>
<dbReference type="PROSITE" id="PS01217">
    <property type="entry name" value="SUCCINYL_COA_LIG_3"/>
    <property type="match status" value="1"/>
</dbReference>
<evidence type="ECO:0000256" key="8">
    <source>
        <dbReference type="PROSITE-ProRule" id="PRU00409"/>
    </source>
</evidence>
<dbReference type="InterPro" id="IPR013650">
    <property type="entry name" value="ATP-grasp_succ-CoA_synth-type"/>
</dbReference>
<dbReference type="InterPro" id="IPR017866">
    <property type="entry name" value="Succ-CoA_synthase_bsu_CS"/>
</dbReference>
<dbReference type="PIRSF" id="PIRSF001554">
    <property type="entry name" value="SucCS_beta"/>
    <property type="match status" value="1"/>
</dbReference>
<dbReference type="SUPFAM" id="SSF52210">
    <property type="entry name" value="Succinyl-CoA synthetase domains"/>
    <property type="match status" value="1"/>
</dbReference>
<protein>
    <submittedName>
        <fullName evidence="10">Succinyl-CoA ligase [ADP-forming] beta chain</fullName>
        <ecNumber evidence="10">6.2.1.5</ecNumber>
    </submittedName>
</protein>
<dbReference type="Pfam" id="PF08442">
    <property type="entry name" value="ATP-grasp_2"/>
    <property type="match status" value="1"/>
</dbReference>
<dbReference type="NCBIfam" id="TIGR01016">
    <property type="entry name" value="sucCoAbeta"/>
    <property type="match status" value="1"/>
</dbReference>
<dbReference type="PROSITE" id="PS50975">
    <property type="entry name" value="ATP_GRASP"/>
    <property type="match status" value="1"/>
</dbReference>
<dbReference type="EMBL" id="CADCWL010000043">
    <property type="protein sequence ID" value="CAA9553902.1"/>
    <property type="molecule type" value="Genomic_DNA"/>
</dbReference>
<dbReference type="PANTHER" id="PTHR11815:SF10">
    <property type="entry name" value="SUCCINATE--COA LIGASE [GDP-FORMING] SUBUNIT BETA, MITOCHONDRIAL"/>
    <property type="match status" value="1"/>
</dbReference>
<keyword evidence="5" id="KW-0479">Metal-binding</keyword>
<accession>A0A6J4UNB9</accession>
<dbReference type="InterPro" id="IPR013815">
    <property type="entry name" value="ATP_grasp_subdomain_1"/>
</dbReference>
<comment type="similarity">
    <text evidence="2">Belongs to the succinate/malate CoA ligase beta subunit family.</text>
</comment>
<dbReference type="Gene3D" id="3.30.470.20">
    <property type="entry name" value="ATP-grasp fold, B domain"/>
    <property type="match status" value="1"/>
</dbReference>
<dbReference type="Gene3D" id="3.40.50.261">
    <property type="entry name" value="Succinyl-CoA synthetase domains"/>
    <property type="match status" value="1"/>
</dbReference>
<dbReference type="GO" id="GO:0046872">
    <property type="term" value="F:metal ion binding"/>
    <property type="evidence" value="ECO:0007669"/>
    <property type="project" value="UniProtKB-KW"/>
</dbReference>
<keyword evidence="6 8" id="KW-0547">Nucleotide-binding</keyword>
<gene>
    <name evidence="10" type="ORF">AVDCRST_MAG19-1056</name>
</gene>
<dbReference type="GO" id="GO:0006099">
    <property type="term" value="P:tricarboxylic acid cycle"/>
    <property type="evidence" value="ECO:0007669"/>
    <property type="project" value="UniProtKB-KW"/>
</dbReference>
<dbReference type="InterPro" id="IPR005811">
    <property type="entry name" value="SUCC_ACL_C"/>
</dbReference>
<evidence type="ECO:0000256" key="6">
    <source>
        <dbReference type="ARBA" id="ARBA00022741"/>
    </source>
</evidence>
<dbReference type="GO" id="GO:0004775">
    <property type="term" value="F:succinate-CoA ligase (ADP-forming) activity"/>
    <property type="evidence" value="ECO:0007669"/>
    <property type="project" value="UniProtKB-EC"/>
</dbReference>
<dbReference type="PANTHER" id="PTHR11815">
    <property type="entry name" value="SUCCINYL-COA SYNTHETASE BETA CHAIN"/>
    <property type="match status" value="1"/>
</dbReference>
<keyword evidence="8" id="KW-0067">ATP-binding</keyword>
<keyword evidence="3" id="KW-0816">Tricarboxylic acid cycle</keyword>
<evidence type="ECO:0000256" key="4">
    <source>
        <dbReference type="ARBA" id="ARBA00022598"/>
    </source>
</evidence>
<keyword evidence="7" id="KW-0460">Magnesium</keyword>
<organism evidence="10">
    <name type="scientific">uncultured Thermomicrobiales bacterium</name>
    <dbReference type="NCBI Taxonomy" id="1645740"/>
    <lineage>
        <taxon>Bacteria</taxon>
        <taxon>Pseudomonadati</taxon>
        <taxon>Thermomicrobiota</taxon>
        <taxon>Thermomicrobia</taxon>
        <taxon>Thermomicrobiales</taxon>
        <taxon>environmental samples</taxon>
    </lineage>
</organism>
<dbReference type="GO" id="GO:0006104">
    <property type="term" value="P:succinyl-CoA metabolic process"/>
    <property type="evidence" value="ECO:0007669"/>
    <property type="project" value="TreeGrafter"/>
</dbReference>
<evidence type="ECO:0000259" key="9">
    <source>
        <dbReference type="PROSITE" id="PS50975"/>
    </source>
</evidence>